<dbReference type="EMBL" id="GBXM01100380">
    <property type="protein sequence ID" value="JAH08197.1"/>
    <property type="molecule type" value="Transcribed_RNA"/>
</dbReference>
<sequence length="30" mass="3430">MTSKKENYRHCIIVLAGMYIVKKSLALMTS</sequence>
<organism evidence="1">
    <name type="scientific">Anguilla anguilla</name>
    <name type="common">European freshwater eel</name>
    <name type="synonym">Muraena anguilla</name>
    <dbReference type="NCBI Taxonomy" id="7936"/>
    <lineage>
        <taxon>Eukaryota</taxon>
        <taxon>Metazoa</taxon>
        <taxon>Chordata</taxon>
        <taxon>Craniata</taxon>
        <taxon>Vertebrata</taxon>
        <taxon>Euteleostomi</taxon>
        <taxon>Actinopterygii</taxon>
        <taxon>Neopterygii</taxon>
        <taxon>Teleostei</taxon>
        <taxon>Anguilliformes</taxon>
        <taxon>Anguillidae</taxon>
        <taxon>Anguilla</taxon>
    </lineage>
</organism>
<protein>
    <submittedName>
        <fullName evidence="1">Uncharacterized protein</fullName>
    </submittedName>
</protein>
<name>A0A0E9PV75_ANGAN</name>
<dbReference type="AlphaFoldDB" id="A0A0E9PV75"/>
<accession>A0A0E9PV75</accession>
<reference evidence="1" key="1">
    <citation type="submission" date="2014-11" db="EMBL/GenBank/DDBJ databases">
        <authorList>
            <person name="Amaro Gonzalez C."/>
        </authorList>
    </citation>
    <scope>NUCLEOTIDE SEQUENCE</scope>
</reference>
<evidence type="ECO:0000313" key="1">
    <source>
        <dbReference type="EMBL" id="JAH08197.1"/>
    </source>
</evidence>
<reference evidence="1" key="2">
    <citation type="journal article" date="2015" name="Fish Shellfish Immunol.">
        <title>Early steps in the European eel (Anguilla anguilla)-Vibrio vulnificus interaction in the gills: Role of the RtxA13 toxin.</title>
        <authorList>
            <person name="Callol A."/>
            <person name="Pajuelo D."/>
            <person name="Ebbesson L."/>
            <person name="Teles M."/>
            <person name="MacKenzie S."/>
            <person name="Amaro C."/>
        </authorList>
    </citation>
    <scope>NUCLEOTIDE SEQUENCE</scope>
</reference>
<proteinExistence type="predicted"/>